<evidence type="ECO:0000313" key="10">
    <source>
        <dbReference type="Proteomes" id="UP000291189"/>
    </source>
</evidence>
<evidence type="ECO:0000313" key="9">
    <source>
        <dbReference type="EMBL" id="RYU09950.1"/>
    </source>
</evidence>
<evidence type="ECO:0000259" key="8">
    <source>
        <dbReference type="Pfam" id="PF13490"/>
    </source>
</evidence>
<evidence type="ECO:0000256" key="4">
    <source>
        <dbReference type="ARBA" id="ARBA00023015"/>
    </source>
</evidence>
<comment type="caution">
    <text evidence="9">The sequence shown here is derived from an EMBL/GenBank/DDBJ whole genome shotgun (WGS) entry which is preliminary data.</text>
</comment>
<organism evidence="9 10">
    <name type="scientific">Nocardioides iriomotensis</name>
    <dbReference type="NCBI Taxonomy" id="715784"/>
    <lineage>
        <taxon>Bacteria</taxon>
        <taxon>Bacillati</taxon>
        <taxon>Actinomycetota</taxon>
        <taxon>Actinomycetes</taxon>
        <taxon>Propionibacteriales</taxon>
        <taxon>Nocardioidaceae</taxon>
        <taxon>Nocardioides</taxon>
    </lineage>
</organism>
<dbReference type="PANTHER" id="PTHR37461">
    <property type="entry name" value="ANTI-SIGMA-K FACTOR RSKA"/>
    <property type="match status" value="1"/>
</dbReference>
<feature type="domain" description="Putative zinc-finger" evidence="8">
    <location>
        <begin position="11"/>
        <end position="35"/>
    </location>
</feature>
<dbReference type="GO" id="GO:0006417">
    <property type="term" value="P:regulation of translation"/>
    <property type="evidence" value="ECO:0007669"/>
    <property type="project" value="TreeGrafter"/>
</dbReference>
<keyword evidence="6" id="KW-0804">Transcription</keyword>
<keyword evidence="2 7" id="KW-0812">Transmembrane</keyword>
<dbReference type="GO" id="GO:0016989">
    <property type="term" value="F:sigma factor antagonist activity"/>
    <property type="evidence" value="ECO:0007669"/>
    <property type="project" value="TreeGrafter"/>
</dbReference>
<sequence>MSCEHAHDDAAYVLGALSSTERAAYQEHLATCAECTQAVRRLSGLPGLLSRVSLDVLEAPAPAEPVPDTLLPALVAQARRRQRRRSWSIAAAAAAAAIVLTGGAVALGGYLAQDQAAPPAAVEQPMTRVADIPVTAEVGLTSVDWGTRLDLTCTYAEPTSGDGQEWPYALVVRTRAGGSERVASWVAKPGRTFRLSGATASPAEDIASVEIQSLDGRTLLRLRTS</sequence>
<evidence type="ECO:0000256" key="7">
    <source>
        <dbReference type="SAM" id="Phobius"/>
    </source>
</evidence>
<feature type="transmembrane region" description="Helical" evidence="7">
    <location>
        <begin position="89"/>
        <end position="112"/>
    </location>
</feature>
<evidence type="ECO:0000256" key="2">
    <source>
        <dbReference type="ARBA" id="ARBA00022692"/>
    </source>
</evidence>
<dbReference type="Pfam" id="PF13490">
    <property type="entry name" value="zf-HC2"/>
    <property type="match status" value="1"/>
</dbReference>
<keyword evidence="4" id="KW-0805">Transcription regulation</keyword>
<evidence type="ECO:0000256" key="6">
    <source>
        <dbReference type="ARBA" id="ARBA00023163"/>
    </source>
</evidence>
<reference evidence="9 10" key="1">
    <citation type="submission" date="2019-01" db="EMBL/GenBank/DDBJ databases">
        <title>Nocardioides guangzhouensis sp. nov., an actinobacterium isolated from soil.</title>
        <authorList>
            <person name="Fu Y."/>
            <person name="Cai Y."/>
            <person name="Lin Z."/>
            <person name="Chen P."/>
        </authorList>
    </citation>
    <scope>NUCLEOTIDE SEQUENCE [LARGE SCALE GENOMIC DNA]</scope>
    <source>
        <strain evidence="9 10">NBRC 105384</strain>
    </source>
</reference>
<gene>
    <name evidence="9" type="ORF">ETU37_19130</name>
</gene>
<dbReference type="Proteomes" id="UP000291189">
    <property type="component" value="Unassembled WGS sequence"/>
</dbReference>
<protein>
    <recommendedName>
        <fullName evidence="8">Putative zinc-finger domain-containing protein</fullName>
    </recommendedName>
</protein>
<dbReference type="InterPro" id="IPR041916">
    <property type="entry name" value="Anti_sigma_zinc_sf"/>
</dbReference>
<evidence type="ECO:0000256" key="1">
    <source>
        <dbReference type="ARBA" id="ARBA00004167"/>
    </source>
</evidence>
<name>A0A4Q5IVB5_9ACTN</name>
<accession>A0A4Q5IVB5</accession>
<comment type="subcellular location">
    <subcellularLocation>
        <location evidence="1">Membrane</location>
        <topology evidence="1">Single-pass membrane protein</topology>
    </subcellularLocation>
</comment>
<proteinExistence type="predicted"/>
<dbReference type="PANTHER" id="PTHR37461:SF1">
    <property type="entry name" value="ANTI-SIGMA-K FACTOR RSKA"/>
    <property type="match status" value="1"/>
</dbReference>
<keyword evidence="10" id="KW-1185">Reference proteome</keyword>
<evidence type="ECO:0000256" key="5">
    <source>
        <dbReference type="ARBA" id="ARBA00023136"/>
    </source>
</evidence>
<dbReference type="GO" id="GO:0016020">
    <property type="term" value="C:membrane"/>
    <property type="evidence" value="ECO:0007669"/>
    <property type="project" value="UniProtKB-SubCell"/>
</dbReference>
<keyword evidence="5 7" id="KW-0472">Membrane</keyword>
<dbReference type="AlphaFoldDB" id="A0A4Q5IVB5"/>
<dbReference type="OrthoDB" id="5242431at2"/>
<dbReference type="Gene3D" id="1.10.10.1320">
    <property type="entry name" value="Anti-sigma factor, zinc-finger domain"/>
    <property type="match status" value="1"/>
</dbReference>
<dbReference type="RefSeq" id="WP_129988947.1">
    <property type="nucleotide sequence ID" value="NZ_SDPU01000034.1"/>
</dbReference>
<dbReference type="EMBL" id="SDPU01000034">
    <property type="protein sequence ID" value="RYU09950.1"/>
    <property type="molecule type" value="Genomic_DNA"/>
</dbReference>
<evidence type="ECO:0000256" key="3">
    <source>
        <dbReference type="ARBA" id="ARBA00022989"/>
    </source>
</evidence>
<dbReference type="InterPro" id="IPR027383">
    <property type="entry name" value="Znf_put"/>
</dbReference>
<keyword evidence="3 7" id="KW-1133">Transmembrane helix</keyword>
<dbReference type="InterPro" id="IPR051474">
    <property type="entry name" value="Anti-sigma-K/W_factor"/>
</dbReference>